<keyword evidence="3" id="KW-1185">Reference proteome</keyword>
<dbReference type="RefSeq" id="WP_344601847.1">
    <property type="nucleotide sequence ID" value="NZ_BAAAHE010000007.1"/>
</dbReference>
<comment type="caution">
    <text evidence="2">The sequence shown here is derived from an EMBL/GenBank/DDBJ whole genome shotgun (WGS) entry which is preliminary data.</text>
</comment>
<dbReference type="Proteomes" id="UP001500957">
    <property type="component" value="Unassembled WGS sequence"/>
</dbReference>
<proteinExistence type="predicted"/>
<protein>
    <submittedName>
        <fullName evidence="2">Uncharacterized protein</fullName>
    </submittedName>
</protein>
<keyword evidence="1" id="KW-0812">Transmembrane</keyword>
<feature type="transmembrane region" description="Helical" evidence="1">
    <location>
        <begin position="14"/>
        <end position="34"/>
    </location>
</feature>
<keyword evidence="1" id="KW-0472">Membrane</keyword>
<feature type="transmembrane region" description="Helical" evidence="1">
    <location>
        <begin position="46"/>
        <end position="68"/>
    </location>
</feature>
<accession>A0ABP3RDK7</accession>
<dbReference type="EMBL" id="BAAAHE010000007">
    <property type="protein sequence ID" value="GAA0608424.1"/>
    <property type="molecule type" value="Genomic_DNA"/>
</dbReference>
<gene>
    <name evidence="2" type="ORF">GCM10009547_07980</name>
</gene>
<organism evidence="2 3">
    <name type="scientific">Sporichthya brevicatena</name>
    <dbReference type="NCBI Taxonomy" id="171442"/>
    <lineage>
        <taxon>Bacteria</taxon>
        <taxon>Bacillati</taxon>
        <taxon>Actinomycetota</taxon>
        <taxon>Actinomycetes</taxon>
        <taxon>Sporichthyales</taxon>
        <taxon>Sporichthyaceae</taxon>
        <taxon>Sporichthya</taxon>
    </lineage>
</organism>
<keyword evidence="1" id="KW-1133">Transmembrane helix</keyword>
<reference evidence="3" key="1">
    <citation type="journal article" date="2019" name="Int. J. Syst. Evol. Microbiol.">
        <title>The Global Catalogue of Microorganisms (GCM) 10K type strain sequencing project: providing services to taxonomists for standard genome sequencing and annotation.</title>
        <authorList>
            <consortium name="The Broad Institute Genomics Platform"/>
            <consortium name="The Broad Institute Genome Sequencing Center for Infectious Disease"/>
            <person name="Wu L."/>
            <person name="Ma J."/>
        </authorList>
    </citation>
    <scope>NUCLEOTIDE SEQUENCE [LARGE SCALE GENOMIC DNA]</scope>
    <source>
        <strain evidence="3">JCM 10671</strain>
    </source>
</reference>
<sequence>MGFLSWLRVQWDRAAAGAAFVAGLVALVLGWMGISDALYVVEQLPYLISGGLVGLFLLGLGAVLWISADLRDEWRELRALRELHAERLPHLAEHR</sequence>
<evidence type="ECO:0000256" key="1">
    <source>
        <dbReference type="SAM" id="Phobius"/>
    </source>
</evidence>
<evidence type="ECO:0000313" key="3">
    <source>
        <dbReference type="Proteomes" id="UP001500957"/>
    </source>
</evidence>
<evidence type="ECO:0000313" key="2">
    <source>
        <dbReference type="EMBL" id="GAA0608424.1"/>
    </source>
</evidence>
<name>A0ABP3RDK7_9ACTN</name>